<evidence type="ECO:0000256" key="2">
    <source>
        <dbReference type="ARBA" id="ARBA00004613"/>
    </source>
</evidence>
<comment type="caution">
    <text evidence="8">The sequence shown here is derived from an EMBL/GenBank/DDBJ whole genome shotgun (WGS) entry which is preliminary data.</text>
</comment>
<dbReference type="AlphaFoldDB" id="A0A8H7WCE5"/>
<comment type="cofactor">
    <cofactor evidence="1">
        <name>Cu(2+)</name>
        <dbReference type="ChEBI" id="CHEBI:29036"/>
    </cofactor>
</comment>
<dbReference type="PANTHER" id="PTHR33353">
    <property type="entry name" value="PUTATIVE (AFU_ORTHOLOGUE AFUA_1G12560)-RELATED"/>
    <property type="match status" value="1"/>
</dbReference>
<evidence type="ECO:0000256" key="5">
    <source>
        <dbReference type="ARBA" id="ARBA00023180"/>
    </source>
</evidence>
<keyword evidence="4" id="KW-1015">Disulfide bond</keyword>
<dbReference type="InterPro" id="IPR049892">
    <property type="entry name" value="AA9"/>
</dbReference>
<gene>
    <name evidence="8" type="ORF">IFR04_004643</name>
</gene>
<reference evidence="8" key="1">
    <citation type="submission" date="2021-02" db="EMBL/GenBank/DDBJ databases">
        <title>Genome sequence Cadophora malorum strain M34.</title>
        <authorList>
            <person name="Stefanovic E."/>
            <person name="Vu D."/>
            <person name="Scully C."/>
            <person name="Dijksterhuis J."/>
            <person name="Roader J."/>
            <person name="Houbraken J."/>
        </authorList>
    </citation>
    <scope>NUCLEOTIDE SEQUENCE</scope>
    <source>
        <strain evidence="8">M34</strain>
    </source>
</reference>
<feature type="signal peptide" evidence="6">
    <location>
        <begin position="1"/>
        <end position="20"/>
    </location>
</feature>
<proteinExistence type="predicted"/>
<dbReference type="Gene3D" id="2.70.50.70">
    <property type="match status" value="1"/>
</dbReference>
<dbReference type="InterPro" id="IPR005103">
    <property type="entry name" value="AA9_LPMO"/>
</dbReference>
<keyword evidence="5" id="KW-0325">Glycoprotein</keyword>
<evidence type="ECO:0000256" key="6">
    <source>
        <dbReference type="SAM" id="SignalP"/>
    </source>
</evidence>
<comment type="subcellular location">
    <subcellularLocation>
        <location evidence="2">Secreted</location>
    </subcellularLocation>
</comment>
<keyword evidence="9" id="KW-1185">Reference proteome</keyword>
<name>A0A8H7WCE5_9HELO</name>
<dbReference type="PANTHER" id="PTHR33353:SF34">
    <property type="entry name" value="ENDO-BETA-1,4-GLUCANASE D"/>
    <property type="match status" value="1"/>
</dbReference>
<evidence type="ECO:0000256" key="1">
    <source>
        <dbReference type="ARBA" id="ARBA00001973"/>
    </source>
</evidence>
<protein>
    <recommendedName>
        <fullName evidence="7">Auxiliary Activity family 9 catalytic domain-containing protein</fullName>
    </recommendedName>
</protein>
<evidence type="ECO:0000313" key="9">
    <source>
        <dbReference type="Proteomes" id="UP000664132"/>
    </source>
</evidence>
<evidence type="ECO:0000313" key="8">
    <source>
        <dbReference type="EMBL" id="KAG4422263.1"/>
    </source>
</evidence>
<dbReference type="EMBL" id="JAFJYH010000052">
    <property type="protein sequence ID" value="KAG4422263.1"/>
    <property type="molecule type" value="Genomic_DNA"/>
</dbReference>
<sequence length="321" mass="32517">MPSMLSNSLLALASATSVAAHGFVKGVSIDGVYQTGWLVDYAYNPTPPETFGWSETALDLGFVSPAALADPDIICHLGAKNGALSATVAAGTTMEVFWSGWPDSHKGPVIDYLASCKGDCATVDKTTLEFFKIDEKGLEAGSWASDELMNNNASWAVTIPSTIAPGNYVLRHEIIALHGAGSVNGAQLYPFCLNLEVTGGGSEVPAGTLGTALYKEDDPGILVNIYVNDLDYVIPGPALYGSGSGSGSSGNTTTPAATSAAAPVATSTALPVATSVAGNSTVPVATSVVPSVVPTTLATAIATSAAPVGTTAPDAEEEDDC</sequence>
<dbReference type="Proteomes" id="UP000664132">
    <property type="component" value="Unassembled WGS sequence"/>
</dbReference>
<evidence type="ECO:0000256" key="4">
    <source>
        <dbReference type="ARBA" id="ARBA00023157"/>
    </source>
</evidence>
<dbReference type="Pfam" id="PF03443">
    <property type="entry name" value="AA9"/>
    <property type="match status" value="1"/>
</dbReference>
<dbReference type="GO" id="GO:0005576">
    <property type="term" value="C:extracellular region"/>
    <property type="evidence" value="ECO:0007669"/>
    <property type="project" value="UniProtKB-SubCell"/>
</dbReference>
<evidence type="ECO:0000259" key="7">
    <source>
        <dbReference type="Pfam" id="PF03443"/>
    </source>
</evidence>
<accession>A0A8H7WCE5</accession>
<feature type="domain" description="Auxiliary Activity family 9 catalytic" evidence="7">
    <location>
        <begin position="21"/>
        <end position="228"/>
    </location>
</feature>
<evidence type="ECO:0000256" key="3">
    <source>
        <dbReference type="ARBA" id="ARBA00022525"/>
    </source>
</evidence>
<keyword evidence="6" id="KW-0732">Signal</keyword>
<feature type="chain" id="PRO_5034300933" description="Auxiliary Activity family 9 catalytic domain-containing protein" evidence="6">
    <location>
        <begin position="21"/>
        <end position="321"/>
    </location>
</feature>
<keyword evidence="3" id="KW-0964">Secreted</keyword>
<organism evidence="8 9">
    <name type="scientific">Cadophora malorum</name>
    <dbReference type="NCBI Taxonomy" id="108018"/>
    <lineage>
        <taxon>Eukaryota</taxon>
        <taxon>Fungi</taxon>
        <taxon>Dikarya</taxon>
        <taxon>Ascomycota</taxon>
        <taxon>Pezizomycotina</taxon>
        <taxon>Leotiomycetes</taxon>
        <taxon>Helotiales</taxon>
        <taxon>Ploettnerulaceae</taxon>
        <taxon>Cadophora</taxon>
    </lineage>
</organism>
<dbReference type="CDD" id="cd21175">
    <property type="entry name" value="LPMO_AA9"/>
    <property type="match status" value="1"/>
</dbReference>
<dbReference type="OrthoDB" id="4849160at2759"/>